<dbReference type="CDD" id="cd09917">
    <property type="entry name" value="F-box_SF"/>
    <property type="match status" value="1"/>
</dbReference>
<organism evidence="1 2">
    <name type="scientific">Aspergillus nanangensis</name>
    <dbReference type="NCBI Taxonomy" id="2582783"/>
    <lineage>
        <taxon>Eukaryota</taxon>
        <taxon>Fungi</taxon>
        <taxon>Dikarya</taxon>
        <taxon>Ascomycota</taxon>
        <taxon>Pezizomycotina</taxon>
        <taxon>Eurotiomycetes</taxon>
        <taxon>Eurotiomycetidae</taxon>
        <taxon>Eurotiales</taxon>
        <taxon>Aspergillaceae</taxon>
        <taxon>Aspergillus</taxon>
        <taxon>Aspergillus subgen. Circumdati</taxon>
    </lineage>
</organism>
<name>A0AAD4GWE9_ASPNN</name>
<evidence type="ECO:0000313" key="2">
    <source>
        <dbReference type="Proteomes" id="UP001194746"/>
    </source>
</evidence>
<keyword evidence="2" id="KW-1185">Reference proteome</keyword>
<comment type="caution">
    <text evidence="1">The sequence shown here is derived from an EMBL/GenBank/DDBJ whole genome shotgun (WGS) entry which is preliminary data.</text>
</comment>
<evidence type="ECO:0008006" key="3">
    <source>
        <dbReference type="Google" id="ProtNLM"/>
    </source>
</evidence>
<evidence type="ECO:0000313" key="1">
    <source>
        <dbReference type="EMBL" id="KAF9891807.1"/>
    </source>
</evidence>
<reference evidence="1" key="2">
    <citation type="submission" date="2020-02" db="EMBL/GenBank/DDBJ databases">
        <authorList>
            <person name="Gilchrist C.L.M."/>
            <person name="Chooi Y.-H."/>
        </authorList>
    </citation>
    <scope>NUCLEOTIDE SEQUENCE</scope>
    <source>
        <strain evidence="1">MST-FP2251</strain>
    </source>
</reference>
<dbReference type="EMBL" id="VCAU01000016">
    <property type="protein sequence ID" value="KAF9891807.1"/>
    <property type="molecule type" value="Genomic_DNA"/>
</dbReference>
<proteinExistence type="predicted"/>
<reference evidence="1" key="1">
    <citation type="journal article" date="2019" name="Beilstein J. Org. Chem.">
        <title>Nanangenines: drimane sesquiterpenoids as the dominant metabolite cohort of a novel Australian fungus, Aspergillus nanangensis.</title>
        <authorList>
            <person name="Lacey H.J."/>
            <person name="Gilchrist C.L.M."/>
            <person name="Crombie A."/>
            <person name="Kalaitzis J.A."/>
            <person name="Vuong D."/>
            <person name="Rutledge P.J."/>
            <person name="Turner P."/>
            <person name="Pitt J.I."/>
            <person name="Lacey E."/>
            <person name="Chooi Y.H."/>
            <person name="Piggott A.M."/>
        </authorList>
    </citation>
    <scope>NUCLEOTIDE SEQUENCE</scope>
    <source>
        <strain evidence="1">MST-FP2251</strain>
    </source>
</reference>
<dbReference type="Proteomes" id="UP001194746">
    <property type="component" value="Unassembled WGS sequence"/>
</dbReference>
<dbReference type="AlphaFoldDB" id="A0AAD4GWE9"/>
<protein>
    <recommendedName>
        <fullName evidence="3">F-box domain-containing protein</fullName>
    </recommendedName>
</protein>
<sequence length="659" mass="76351">MSSPTLISLPPELLFDIYDYLDYEHPKSVLALAHTCKYCYFVAAPRILRDAEFRFSSFCDQDEDVNMSLEMNPAEYVETYIQKLQERGIPRHIRRLTIEWTPTTHESTLERPCSVKFPYKSDSVFESGEPFEDLMSVNPCPQDLKYIDHKVEFPWRILARFIEKLSSLKELVYSCPETFPPCLLKTLHKHQSHCKLHVNFFLLRSCHNRALNTHEQALVSSPCLYSIRVVPNKSDEEYPLSKSHAKAIMTRVITRAPNLRNLFMADNGTSDKWNLLGRPNKNQPPLGSLKCLSLSIRTDSCLPSYFNRHVIKNWAATVKFSRLKVLNLGSPLKKDALDLLVNSKFSSLKSLRLSLPAARRHYNRPSNAYTRQMSRFLCGLRPLSSFCIYDWSNGLRLDSFIARHGRSLQSLSVFAVFGRYLDDGLVGRIVRECHSMTELCIPVRRDMNLYFPGFRALGSLKNLEHLELKLITFETTLLADQYMTEPRLRFGRESHLPFSYKLEQDMDEFRGSNIRHLHVRNAFANTALDETLACEIFRIISSAKPPGAVPFQTLNVSTDSDCMRETVLQWIVDEISSPWIVERNPVAGAENNVVAKKGLLRWDRLSYREDEKCNIKFSEHYEGIFRSLWPTKTLEKHDPSWDGPHGWWDDWKSFPYSRV</sequence>
<dbReference type="SUPFAM" id="SSF52047">
    <property type="entry name" value="RNI-like"/>
    <property type="match status" value="1"/>
</dbReference>
<accession>A0AAD4GWE9</accession>
<gene>
    <name evidence="1" type="ORF">FE257_003288</name>
</gene>